<dbReference type="InterPro" id="IPR051156">
    <property type="entry name" value="Mito/Outer_Membr_Metalloprot"/>
</dbReference>
<evidence type="ECO:0000256" key="2">
    <source>
        <dbReference type="ARBA" id="ARBA00022723"/>
    </source>
</evidence>
<evidence type="ECO:0000313" key="10">
    <source>
        <dbReference type="EMBL" id="MDX6850382.1"/>
    </source>
</evidence>
<dbReference type="Proteomes" id="UP001273505">
    <property type="component" value="Unassembled WGS sequence"/>
</dbReference>
<accession>A0ABU4S1P8</accession>
<evidence type="ECO:0000256" key="7">
    <source>
        <dbReference type="SAM" id="Phobius"/>
    </source>
</evidence>
<dbReference type="CDD" id="cd07332">
    <property type="entry name" value="M48C_Oma1_like"/>
    <property type="match status" value="1"/>
</dbReference>
<name>A0ABU4S1P8_9GAMM</name>
<protein>
    <submittedName>
        <fullName evidence="10">M48 family metallopeptidase</fullName>
    </submittedName>
</protein>
<dbReference type="PANTHER" id="PTHR22726">
    <property type="entry name" value="METALLOENDOPEPTIDASE OMA1"/>
    <property type="match status" value="1"/>
</dbReference>
<proteinExistence type="inferred from homology"/>
<evidence type="ECO:0000256" key="3">
    <source>
        <dbReference type="ARBA" id="ARBA00022801"/>
    </source>
</evidence>
<keyword evidence="3 6" id="KW-0378">Hydrolase</keyword>
<dbReference type="Pfam" id="PF23368">
    <property type="entry name" value="DUF7092"/>
    <property type="match status" value="1"/>
</dbReference>
<dbReference type="Pfam" id="PF01435">
    <property type="entry name" value="Peptidase_M48"/>
    <property type="match status" value="1"/>
</dbReference>
<keyword evidence="7" id="KW-0812">Transmembrane</keyword>
<dbReference type="PANTHER" id="PTHR22726:SF1">
    <property type="entry name" value="METALLOENDOPEPTIDASE OMA1, MITOCHONDRIAL"/>
    <property type="match status" value="1"/>
</dbReference>
<comment type="cofactor">
    <cofactor evidence="6">
        <name>Zn(2+)</name>
        <dbReference type="ChEBI" id="CHEBI:29105"/>
    </cofactor>
    <text evidence="6">Binds 1 zinc ion per subunit.</text>
</comment>
<feature type="transmembrane region" description="Helical" evidence="7">
    <location>
        <begin position="97"/>
        <end position="120"/>
    </location>
</feature>
<feature type="domain" description="DUF7092" evidence="9">
    <location>
        <begin position="3"/>
        <end position="79"/>
    </location>
</feature>
<keyword evidence="7" id="KW-0472">Membrane</keyword>
<evidence type="ECO:0000259" key="8">
    <source>
        <dbReference type="Pfam" id="PF01435"/>
    </source>
</evidence>
<evidence type="ECO:0000259" key="9">
    <source>
        <dbReference type="Pfam" id="PF23368"/>
    </source>
</evidence>
<dbReference type="Gene3D" id="3.30.2010.10">
    <property type="entry name" value="Metalloproteases ('zincins'), catalytic domain"/>
    <property type="match status" value="1"/>
</dbReference>
<gene>
    <name evidence="10" type="ORF">SCD92_13495</name>
</gene>
<keyword evidence="4 6" id="KW-0862">Zinc</keyword>
<dbReference type="RefSeq" id="WP_302722281.1">
    <property type="nucleotide sequence ID" value="NZ_JAULRU010000514.1"/>
</dbReference>
<organism evidence="10 11">
    <name type="scientific">Gilvimarinus gilvus</name>
    <dbReference type="NCBI Taxonomy" id="3058038"/>
    <lineage>
        <taxon>Bacteria</taxon>
        <taxon>Pseudomonadati</taxon>
        <taxon>Pseudomonadota</taxon>
        <taxon>Gammaproteobacteria</taxon>
        <taxon>Cellvibrionales</taxon>
        <taxon>Cellvibrionaceae</taxon>
        <taxon>Gilvimarinus</taxon>
    </lineage>
</organism>
<evidence type="ECO:0000256" key="5">
    <source>
        <dbReference type="ARBA" id="ARBA00023049"/>
    </source>
</evidence>
<evidence type="ECO:0000256" key="6">
    <source>
        <dbReference type="RuleBase" id="RU003983"/>
    </source>
</evidence>
<dbReference type="EMBL" id="JAXAFO010000023">
    <property type="protein sequence ID" value="MDX6850382.1"/>
    <property type="molecule type" value="Genomic_DNA"/>
</dbReference>
<feature type="domain" description="Peptidase M48" evidence="8">
    <location>
        <begin position="193"/>
        <end position="372"/>
    </location>
</feature>
<comment type="caution">
    <text evidence="10">The sequence shown here is derived from an EMBL/GenBank/DDBJ whole genome shotgun (WGS) entry which is preliminary data.</text>
</comment>
<evidence type="ECO:0000313" key="11">
    <source>
        <dbReference type="Proteomes" id="UP001273505"/>
    </source>
</evidence>
<dbReference type="InterPro" id="IPR001915">
    <property type="entry name" value="Peptidase_M48"/>
</dbReference>
<comment type="similarity">
    <text evidence="6">Belongs to the peptidase M48 family.</text>
</comment>
<dbReference type="InterPro" id="IPR055518">
    <property type="entry name" value="DUF7092"/>
</dbReference>
<sequence>MSIHGKWYSGSSAQPTEALLSVSDDGQLRVTAQSDGRVLAQELAAVAAISSRLGNTARFIKFDSGASFETRDNEQVDAIQKQWQGGRKGLLHALESHMGLVVASAVIVAALMWGGAIWGVPAASKAIAYKLPQDSLDTVAEETLAILDRIHFAPSELSDVRKAELHKHFAPVLAEYPQLPLTVIFRHGGEIGANAFALPNGTMIFTDEMVELAHSDDELVAVLAHEIGHVALRHSMRAAIANTILGFVYVTLVGDGTALSDLMIGLPVALTTFSYSRSHETEADEFSAAYLDRSNIDRTRFIDLMHRLGETAACTRLIEDSKEYDLESLNDDERLEVCEALASDHSDDSASMWLGYLSTHPDLEERLEAFRAQQ</sequence>
<reference evidence="10 11" key="1">
    <citation type="submission" date="2023-11" db="EMBL/GenBank/DDBJ databases">
        <title>Gilvimarinus fulvus sp. nov., isolated from the surface of Kelp.</title>
        <authorList>
            <person name="Sun Y.Y."/>
            <person name="Gong Y."/>
            <person name="Du Z.J."/>
        </authorList>
    </citation>
    <scope>NUCLEOTIDE SEQUENCE [LARGE SCALE GENOMIC DNA]</scope>
    <source>
        <strain evidence="10 11">SDUM040013</strain>
    </source>
</reference>
<keyword evidence="5 6" id="KW-0482">Metalloprotease</keyword>
<keyword evidence="1 6" id="KW-0645">Protease</keyword>
<keyword evidence="7" id="KW-1133">Transmembrane helix</keyword>
<keyword evidence="2" id="KW-0479">Metal-binding</keyword>
<evidence type="ECO:0000256" key="1">
    <source>
        <dbReference type="ARBA" id="ARBA00022670"/>
    </source>
</evidence>
<evidence type="ECO:0000256" key="4">
    <source>
        <dbReference type="ARBA" id="ARBA00022833"/>
    </source>
</evidence>
<keyword evidence="11" id="KW-1185">Reference proteome</keyword>